<feature type="domain" description="Flagellar hook-length control protein-like C-terminal" evidence="3">
    <location>
        <begin position="622"/>
        <end position="704"/>
    </location>
</feature>
<dbReference type="Gene3D" id="3.30.750.140">
    <property type="match status" value="1"/>
</dbReference>
<dbReference type="CDD" id="cd17470">
    <property type="entry name" value="T3SS_Flik_C"/>
    <property type="match status" value="1"/>
</dbReference>
<feature type="region of interest" description="Disordered" evidence="2">
    <location>
        <begin position="34"/>
        <end position="129"/>
    </location>
</feature>
<keyword evidence="4" id="KW-0282">Flagellum</keyword>
<dbReference type="InterPro" id="IPR021136">
    <property type="entry name" value="Flagellar_hook_control-like_C"/>
</dbReference>
<dbReference type="InterPro" id="IPR052563">
    <property type="entry name" value="FliK"/>
</dbReference>
<evidence type="ECO:0000256" key="1">
    <source>
        <dbReference type="SAM" id="Coils"/>
    </source>
</evidence>
<protein>
    <submittedName>
        <fullName evidence="4">Flagellar hook-length control protein FliK</fullName>
    </submittedName>
</protein>
<organism evidence="4 5">
    <name type="scientific">Glaciecola petra</name>
    <dbReference type="NCBI Taxonomy" id="3075602"/>
    <lineage>
        <taxon>Bacteria</taxon>
        <taxon>Pseudomonadati</taxon>
        <taxon>Pseudomonadota</taxon>
        <taxon>Gammaproteobacteria</taxon>
        <taxon>Alteromonadales</taxon>
        <taxon>Alteromonadaceae</taxon>
        <taxon>Glaciecola</taxon>
    </lineage>
</organism>
<evidence type="ECO:0000259" key="3">
    <source>
        <dbReference type="Pfam" id="PF02120"/>
    </source>
</evidence>
<dbReference type="Proteomes" id="UP001253545">
    <property type="component" value="Unassembled WGS sequence"/>
</dbReference>
<dbReference type="PANTHER" id="PTHR37533">
    <property type="entry name" value="FLAGELLAR HOOK-LENGTH CONTROL PROTEIN"/>
    <property type="match status" value="1"/>
</dbReference>
<sequence length="759" mass="82374">MMQQIASKQPDSAASVLPLEVKAEATSKSAFHEALDLHQDSKSNTSMLNAVRDDRRQDASADTNASFEQSEMSLRNTKNTQEATEQISPNNKNEKTGKVERGQTSSNDKAETLDATNIDQDKKNSEQEIKSSKIELARQGQQEVAQDQTNKDKQQKAEFDFISYVSKVAEFESGRDISDAKEFNNIDDKSVSANAIKIFDDLLVVSQQASLDASEQNQVQLEISLVELQLLQGLQAGTAEANQATQVELSVVDEDKVKALISSMLLQLQKDSMGTVEGELQNNTKIASQTFKEMIDLDKTLMEQIMGAKAVEANGKAILASDNELNAQGIAQINVQANTTQNNTESLITSNVITDETIVNDKTLAALPRNETLNKSKAEAIAATFDIENTELKKGTVITQGLDAELALSNQDEIDDNVLSKMSQRSTELANKTAEQNKVIISVENTKAPLNNILALEEDKLQATLANLKERLENTAQALKTPEKGNEFIAALQAGVKEFKQQLGQGREPGIDLNALAEKALSSAAIESDQAIKLKVEEAVKQVNAVLNLANAINSTSAQLQASVQNVSNNDIAGNISQVEGTKIANGVNMAANTNSASLSQQAVIDRAINIFKADGQQQLAEKVRWMVNAKNATAEIRLDPPDLGGMQIKVNLSGDSAQVNFSVQSNAAKEALDQAVPRLRDMLQEQGIELGESSVEQGNDQQQFASNEQEQHANSDVVVRRQDLASDEQVSDNEVALETPIINQRIHSNGIAGIDYYA</sequence>
<dbReference type="Pfam" id="PF02120">
    <property type="entry name" value="Flg_hook"/>
    <property type="match status" value="1"/>
</dbReference>
<dbReference type="InterPro" id="IPR038610">
    <property type="entry name" value="FliK-like_C_sf"/>
</dbReference>
<feature type="coiled-coil region" evidence="1">
    <location>
        <begin position="451"/>
        <end position="478"/>
    </location>
</feature>
<evidence type="ECO:0000256" key="2">
    <source>
        <dbReference type="SAM" id="MobiDB-lite"/>
    </source>
</evidence>
<dbReference type="EMBL" id="JAVRHX010000001">
    <property type="protein sequence ID" value="MDT0593814.1"/>
    <property type="molecule type" value="Genomic_DNA"/>
</dbReference>
<evidence type="ECO:0000313" key="4">
    <source>
        <dbReference type="EMBL" id="MDT0593814.1"/>
    </source>
</evidence>
<comment type="caution">
    <text evidence="4">The sequence shown here is derived from an EMBL/GenBank/DDBJ whole genome shotgun (WGS) entry which is preliminary data.</text>
</comment>
<feature type="compositionally biased region" description="Polar residues" evidence="2">
    <location>
        <begin position="60"/>
        <end position="91"/>
    </location>
</feature>
<keyword evidence="1" id="KW-0175">Coiled coil</keyword>
<keyword evidence="4" id="KW-0966">Cell projection</keyword>
<feature type="region of interest" description="Disordered" evidence="2">
    <location>
        <begin position="695"/>
        <end position="716"/>
    </location>
</feature>
<accession>A0ABU2ZN95</accession>
<proteinExistence type="predicted"/>
<feature type="compositionally biased region" description="Basic and acidic residues" evidence="2">
    <location>
        <begin position="92"/>
        <end position="101"/>
    </location>
</feature>
<keyword evidence="5" id="KW-1185">Reference proteome</keyword>
<feature type="compositionally biased region" description="Basic and acidic residues" evidence="2">
    <location>
        <begin position="119"/>
        <end position="129"/>
    </location>
</feature>
<keyword evidence="4" id="KW-0969">Cilium</keyword>
<dbReference type="PANTHER" id="PTHR37533:SF2">
    <property type="entry name" value="FLAGELLAR HOOK-LENGTH CONTROL PROTEIN"/>
    <property type="match status" value="1"/>
</dbReference>
<name>A0ABU2ZN95_9ALTE</name>
<dbReference type="RefSeq" id="WP_311367309.1">
    <property type="nucleotide sequence ID" value="NZ_JAVRHX010000001.1"/>
</dbReference>
<reference evidence="4 5" key="1">
    <citation type="submission" date="2023-09" db="EMBL/GenBank/DDBJ databases">
        <authorList>
            <person name="Rey-Velasco X."/>
        </authorList>
    </citation>
    <scope>NUCLEOTIDE SEQUENCE [LARGE SCALE GENOMIC DNA]</scope>
    <source>
        <strain evidence="4 5">P117</strain>
    </source>
</reference>
<feature type="compositionally biased region" description="Polar residues" evidence="2">
    <location>
        <begin position="695"/>
        <end position="709"/>
    </location>
</feature>
<evidence type="ECO:0000313" key="5">
    <source>
        <dbReference type="Proteomes" id="UP001253545"/>
    </source>
</evidence>
<gene>
    <name evidence="4" type="ORF">RM552_03010</name>
</gene>